<gene>
    <name evidence="3" type="ORF">ACE1CC_35900</name>
</gene>
<evidence type="ECO:0000313" key="4">
    <source>
        <dbReference type="Proteomes" id="UP001576774"/>
    </source>
</evidence>
<dbReference type="InterPro" id="IPR036291">
    <property type="entry name" value="NAD(P)-bd_dom_sf"/>
</dbReference>
<feature type="compositionally biased region" description="Pro residues" evidence="1">
    <location>
        <begin position="298"/>
        <end position="308"/>
    </location>
</feature>
<proteinExistence type="predicted"/>
<dbReference type="Proteomes" id="UP001576774">
    <property type="component" value="Unassembled WGS sequence"/>
</dbReference>
<organism evidence="3 4">
    <name type="scientific">Floridaenema aerugineum BLCC-F46</name>
    <dbReference type="NCBI Taxonomy" id="3153654"/>
    <lineage>
        <taxon>Bacteria</taxon>
        <taxon>Bacillati</taxon>
        <taxon>Cyanobacteriota</taxon>
        <taxon>Cyanophyceae</taxon>
        <taxon>Oscillatoriophycideae</taxon>
        <taxon>Aerosakkonematales</taxon>
        <taxon>Aerosakkonemataceae</taxon>
        <taxon>Floridanema</taxon>
        <taxon>Floridanema aerugineum</taxon>
    </lineage>
</organism>
<sequence length="374" mass="41415">MMRIGIVGASGFVGTRAVEMLNVEGTSEVRPIVHSQSSVEKLAHHKLDCRIANSFSQSSLESAFKGCDVVIQSILGTPGLIRGTVAPTYKAAEKVGVRRIIYLSSMIVHTSAPAPGTTEATPPITNQPNFPTHTAKIDAERQLLQMHQTGSVEVVIFRPGIVFGPRSRWVTELADQLIQGRAYLINGGKGICNSVYIDNLIHAMRLAMTAKDADGEAFFAGDRERVTWFDFYRPFAEAFGVDPTQLPSPKVPEFTHSRKKQLIGSIRESVFVQKTLATIPEDFKQKLKRSKPKSEQPAPAPAPEPAPVVPAVIPKGEPVVTEMMSILQQSQYQLPFTKAERLLGYEPIVSFDEGCRRSVEWLSRIDRFQRYLKK</sequence>
<dbReference type="EMBL" id="JBHFNQ010000265">
    <property type="protein sequence ID" value="MFB2882261.1"/>
    <property type="molecule type" value="Genomic_DNA"/>
</dbReference>
<dbReference type="Pfam" id="PF01370">
    <property type="entry name" value="Epimerase"/>
    <property type="match status" value="1"/>
</dbReference>
<accession>A0ABV4XIA2</accession>
<evidence type="ECO:0000313" key="3">
    <source>
        <dbReference type="EMBL" id="MFB2882261.1"/>
    </source>
</evidence>
<dbReference type="RefSeq" id="WP_413275215.1">
    <property type="nucleotide sequence ID" value="NZ_JBHFNQ010000265.1"/>
</dbReference>
<evidence type="ECO:0000256" key="1">
    <source>
        <dbReference type="SAM" id="MobiDB-lite"/>
    </source>
</evidence>
<dbReference type="Gene3D" id="3.40.50.720">
    <property type="entry name" value="NAD(P)-binding Rossmann-like Domain"/>
    <property type="match status" value="1"/>
</dbReference>
<feature type="domain" description="NAD-dependent epimerase/dehydratase" evidence="2">
    <location>
        <begin position="6"/>
        <end position="217"/>
    </location>
</feature>
<keyword evidence="4" id="KW-1185">Reference proteome</keyword>
<dbReference type="PANTHER" id="PTHR48079:SF6">
    <property type="entry name" value="NAD(P)-BINDING DOMAIN-CONTAINING PROTEIN-RELATED"/>
    <property type="match status" value="1"/>
</dbReference>
<feature type="region of interest" description="Disordered" evidence="1">
    <location>
        <begin position="283"/>
        <end position="310"/>
    </location>
</feature>
<protein>
    <submittedName>
        <fullName evidence="3">NAD-dependent epimerase/dehydratase family protein</fullName>
    </submittedName>
</protein>
<dbReference type="Gene3D" id="3.90.25.10">
    <property type="entry name" value="UDP-galactose 4-epimerase, domain 1"/>
    <property type="match status" value="1"/>
</dbReference>
<name>A0ABV4XIA2_9CYAN</name>
<dbReference type="InterPro" id="IPR051783">
    <property type="entry name" value="NAD(P)-dependent_oxidoreduct"/>
</dbReference>
<evidence type="ECO:0000259" key="2">
    <source>
        <dbReference type="Pfam" id="PF01370"/>
    </source>
</evidence>
<reference evidence="3 4" key="1">
    <citation type="submission" date="2024-09" db="EMBL/GenBank/DDBJ databases">
        <title>Floridaenema gen nov. (Aerosakkonemataceae, Aerosakkonematales ord. nov., Cyanobacteria) from benthic tropical and subtropical fresh waters, with the description of four new species.</title>
        <authorList>
            <person name="Moretto J.A."/>
            <person name="Berthold D.E."/>
            <person name="Lefler F.W."/>
            <person name="Huang I.-S."/>
            <person name="Laughinghouse H. IV."/>
        </authorList>
    </citation>
    <scope>NUCLEOTIDE SEQUENCE [LARGE SCALE GENOMIC DNA]</scope>
    <source>
        <strain evidence="3 4">BLCC-F46</strain>
    </source>
</reference>
<comment type="caution">
    <text evidence="3">The sequence shown here is derived from an EMBL/GenBank/DDBJ whole genome shotgun (WGS) entry which is preliminary data.</text>
</comment>
<dbReference type="InterPro" id="IPR001509">
    <property type="entry name" value="Epimerase_deHydtase"/>
</dbReference>
<dbReference type="SUPFAM" id="SSF51735">
    <property type="entry name" value="NAD(P)-binding Rossmann-fold domains"/>
    <property type="match status" value="1"/>
</dbReference>
<dbReference type="PANTHER" id="PTHR48079">
    <property type="entry name" value="PROTEIN YEEZ"/>
    <property type="match status" value="1"/>
</dbReference>